<comment type="caution">
    <text evidence="1">The sequence shown here is derived from an EMBL/GenBank/DDBJ whole genome shotgun (WGS) entry which is preliminary data.</text>
</comment>
<dbReference type="EMBL" id="BGPR01027484">
    <property type="protein sequence ID" value="GBN98022.1"/>
    <property type="molecule type" value="Genomic_DNA"/>
</dbReference>
<dbReference type="AlphaFoldDB" id="A0A4Y2TBQ9"/>
<organism evidence="1 2">
    <name type="scientific">Araneus ventricosus</name>
    <name type="common">Orbweaver spider</name>
    <name type="synonym">Epeira ventricosa</name>
    <dbReference type="NCBI Taxonomy" id="182803"/>
    <lineage>
        <taxon>Eukaryota</taxon>
        <taxon>Metazoa</taxon>
        <taxon>Ecdysozoa</taxon>
        <taxon>Arthropoda</taxon>
        <taxon>Chelicerata</taxon>
        <taxon>Arachnida</taxon>
        <taxon>Araneae</taxon>
        <taxon>Araneomorphae</taxon>
        <taxon>Entelegynae</taxon>
        <taxon>Araneoidea</taxon>
        <taxon>Araneidae</taxon>
        <taxon>Araneus</taxon>
    </lineage>
</organism>
<gene>
    <name evidence="1" type="ORF">AVEN_221139_1</name>
</gene>
<dbReference type="Proteomes" id="UP000499080">
    <property type="component" value="Unassembled WGS sequence"/>
</dbReference>
<protein>
    <submittedName>
        <fullName evidence="1">Uncharacterized protein</fullName>
    </submittedName>
</protein>
<evidence type="ECO:0000313" key="1">
    <source>
        <dbReference type="EMBL" id="GBN98022.1"/>
    </source>
</evidence>
<proteinExistence type="predicted"/>
<keyword evidence="2" id="KW-1185">Reference proteome</keyword>
<accession>A0A4Y2TBQ9</accession>
<name>A0A4Y2TBQ9_ARAVE</name>
<evidence type="ECO:0000313" key="2">
    <source>
        <dbReference type="Proteomes" id="UP000499080"/>
    </source>
</evidence>
<reference evidence="1 2" key="1">
    <citation type="journal article" date="2019" name="Sci. Rep.">
        <title>Orb-weaving spider Araneus ventricosus genome elucidates the spidroin gene catalogue.</title>
        <authorList>
            <person name="Kono N."/>
            <person name="Nakamura H."/>
            <person name="Ohtoshi R."/>
            <person name="Moran D.A.P."/>
            <person name="Shinohara A."/>
            <person name="Yoshida Y."/>
            <person name="Fujiwara M."/>
            <person name="Mori M."/>
            <person name="Tomita M."/>
            <person name="Arakawa K."/>
        </authorList>
    </citation>
    <scope>NUCLEOTIDE SEQUENCE [LARGE SCALE GENOMIC DNA]</scope>
</reference>
<sequence>MRKLSSIQGHSPPYIEAYRTTPTAATHKLLSIPPLHIHNYSSSQVYFNLSPKSLFYFHLQIPNRMICGRWRGNRLNPSSFRTCLKPGANLFLKTGFLLAERRHYKYFFSQQMARRARHRLDCLLHLDNDIYRLPVVY</sequence>